<evidence type="ECO:0000256" key="3">
    <source>
        <dbReference type="ARBA" id="ARBA00022989"/>
    </source>
</evidence>
<evidence type="ECO:0008006" key="8">
    <source>
        <dbReference type="Google" id="ProtNLM"/>
    </source>
</evidence>
<dbReference type="OrthoDB" id="513661at2"/>
<comment type="subcellular location">
    <subcellularLocation>
        <location evidence="1">Membrane</location>
    </subcellularLocation>
</comment>
<accession>A0A2W1K4E0</accession>
<feature type="transmembrane region" description="Helical" evidence="5">
    <location>
        <begin position="6"/>
        <end position="24"/>
    </location>
</feature>
<organism evidence="6 7">
    <name type="scientific">Acaryochloris thomasi RCC1774</name>
    <dbReference type="NCBI Taxonomy" id="1764569"/>
    <lineage>
        <taxon>Bacteria</taxon>
        <taxon>Bacillati</taxon>
        <taxon>Cyanobacteriota</taxon>
        <taxon>Cyanophyceae</taxon>
        <taxon>Acaryochloridales</taxon>
        <taxon>Acaryochloridaceae</taxon>
        <taxon>Acaryochloris</taxon>
        <taxon>Acaryochloris thomasi</taxon>
    </lineage>
</organism>
<dbReference type="PANTHER" id="PTHR35371">
    <property type="entry name" value="INNER MEMBRANE PROTEIN"/>
    <property type="match status" value="1"/>
</dbReference>
<dbReference type="InterPro" id="IPR001129">
    <property type="entry name" value="Membr-assoc_MAPEG"/>
</dbReference>
<sequence length="132" mass="14221">MTTEIFWLTLTVTMTALFWMPYVVNRMLEMGVMGVVGNPASDTVPKAAWAERMTHAHANAVENLVVFAPLVLGVAIANLSTPTTIAACQLYFFARAAHYVIYTLGIPFLRTVAFAAGFVAQITLAVNILGAA</sequence>
<proteinExistence type="predicted"/>
<evidence type="ECO:0000256" key="5">
    <source>
        <dbReference type="SAM" id="Phobius"/>
    </source>
</evidence>
<comment type="caution">
    <text evidence="6">The sequence shown here is derived from an EMBL/GenBank/DDBJ whole genome shotgun (WGS) entry which is preliminary data.</text>
</comment>
<dbReference type="SUPFAM" id="SSF161084">
    <property type="entry name" value="MAPEG domain-like"/>
    <property type="match status" value="1"/>
</dbReference>
<dbReference type="EMBL" id="PQWO01000002">
    <property type="protein sequence ID" value="PZD74871.1"/>
    <property type="molecule type" value="Genomic_DNA"/>
</dbReference>
<feature type="transmembrane region" description="Helical" evidence="5">
    <location>
        <begin position="99"/>
        <end position="129"/>
    </location>
</feature>
<name>A0A2W1K4E0_9CYAN</name>
<dbReference type="RefSeq" id="WP_110984933.1">
    <property type="nucleotide sequence ID" value="NZ_CAWNWM010000002.1"/>
</dbReference>
<evidence type="ECO:0000313" key="7">
    <source>
        <dbReference type="Proteomes" id="UP000248857"/>
    </source>
</evidence>
<keyword evidence="7" id="KW-1185">Reference proteome</keyword>
<gene>
    <name evidence="6" type="ORF">C1752_00979</name>
</gene>
<dbReference type="InterPro" id="IPR023352">
    <property type="entry name" value="MAPEG-like_dom_sf"/>
</dbReference>
<evidence type="ECO:0000256" key="1">
    <source>
        <dbReference type="ARBA" id="ARBA00004370"/>
    </source>
</evidence>
<protein>
    <recommendedName>
        <fullName evidence="8">MAPEG family protein</fullName>
    </recommendedName>
</protein>
<dbReference type="PANTHER" id="PTHR35371:SF1">
    <property type="entry name" value="BLR7753 PROTEIN"/>
    <property type="match status" value="1"/>
</dbReference>
<evidence type="ECO:0000256" key="2">
    <source>
        <dbReference type="ARBA" id="ARBA00022692"/>
    </source>
</evidence>
<dbReference type="Gene3D" id="1.20.120.550">
    <property type="entry name" value="Membrane associated eicosanoid/glutathione metabolism-like domain"/>
    <property type="match status" value="1"/>
</dbReference>
<dbReference type="GO" id="GO:0016020">
    <property type="term" value="C:membrane"/>
    <property type="evidence" value="ECO:0007669"/>
    <property type="project" value="UniProtKB-SubCell"/>
</dbReference>
<keyword evidence="3 5" id="KW-1133">Transmembrane helix</keyword>
<keyword evidence="4 5" id="KW-0472">Membrane</keyword>
<dbReference type="Proteomes" id="UP000248857">
    <property type="component" value="Unassembled WGS sequence"/>
</dbReference>
<feature type="transmembrane region" description="Helical" evidence="5">
    <location>
        <begin position="60"/>
        <end position="79"/>
    </location>
</feature>
<keyword evidence="2 5" id="KW-0812">Transmembrane</keyword>
<evidence type="ECO:0000313" key="6">
    <source>
        <dbReference type="EMBL" id="PZD74871.1"/>
    </source>
</evidence>
<dbReference type="AlphaFoldDB" id="A0A2W1K4E0"/>
<reference evidence="6 7" key="1">
    <citation type="journal article" date="2018" name="Sci. Rep.">
        <title>A novel species of the marine cyanobacterium Acaryochloris with a unique pigment content and lifestyle.</title>
        <authorList>
            <person name="Partensky F."/>
            <person name="Six C."/>
            <person name="Ratin M."/>
            <person name="Garczarek L."/>
            <person name="Vaulot D."/>
            <person name="Probert I."/>
            <person name="Calteau A."/>
            <person name="Gourvil P."/>
            <person name="Marie D."/>
            <person name="Grebert T."/>
            <person name="Bouchier C."/>
            <person name="Le Panse S."/>
            <person name="Gachenot M."/>
            <person name="Rodriguez F."/>
            <person name="Garrido J.L."/>
        </authorList>
    </citation>
    <scope>NUCLEOTIDE SEQUENCE [LARGE SCALE GENOMIC DNA]</scope>
    <source>
        <strain evidence="6 7">RCC1774</strain>
    </source>
</reference>
<evidence type="ECO:0000256" key="4">
    <source>
        <dbReference type="ARBA" id="ARBA00023136"/>
    </source>
</evidence>
<dbReference type="Pfam" id="PF01124">
    <property type="entry name" value="MAPEG"/>
    <property type="match status" value="1"/>
</dbReference>